<name>B7JAW2_ACIF2</name>
<dbReference type="PaxDb" id="243159-AFE_1622"/>
<organism evidence="1 2">
    <name type="scientific">Acidithiobacillus ferrooxidans (strain ATCC 23270 / DSM 14882 / CIP 104768 / NCIMB 8455)</name>
    <name type="common">Ferrobacillus ferrooxidans (strain ATCC 23270)</name>
    <dbReference type="NCBI Taxonomy" id="243159"/>
    <lineage>
        <taxon>Bacteria</taxon>
        <taxon>Pseudomonadati</taxon>
        <taxon>Pseudomonadota</taxon>
        <taxon>Acidithiobacillia</taxon>
        <taxon>Acidithiobacillales</taxon>
        <taxon>Acidithiobacillaceae</taxon>
        <taxon>Acidithiobacillus</taxon>
    </lineage>
</organism>
<dbReference type="Proteomes" id="UP000001362">
    <property type="component" value="Chromosome"/>
</dbReference>
<evidence type="ECO:0000313" key="2">
    <source>
        <dbReference type="Proteomes" id="UP000001362"/>
    </source>
</evidence>
<evidence type="ECO:0000313" key="1">
    <source>
        <dbReference type="EMBL" id="ACK80852.1"/>
    </source>
</evidence>
<protein>
    <submittedName>
        <fullName evidence="1">Uncharacterized protein</fullName>
    </submittedName>
</protein>
<dbReference type="AlphaFoldDB" id="B7JAW2"/>
<dbReference type="HOGENOM" id="CLU_213606_0_0_6"/>
<dbReference type="STRING" id="243159.AFE_1622"/>
<accession>B7JAW2</accession>
<sequence length="38" mass="4255">MLLDHIQEAKDGGFFRAVSYWISLGAESREGSAEDRVL</sequence>
<gene>
    <name evidence="1" type="ordered locus">AFE_1622</name>
</gene>
<dbReference type="EMBL" id="CP001219">
    <property type="protein sequence ID" value="ACK80852.1"/>
    <property type="molecule type" value="Genomic_DNA"/>
</dbReference>
<dbReference type="KEGG" id="afr:AFE_1622"/>
<reference evidence="1 2" key="1">
    <citation type="journal article" date="2008" name="BMC Genomics">
        <title>Acidithiobacillus ferrooxidans metabolism: from genome sequence to industrial applications.</title>
        <authorList>
            <person name="Valdes J."/>
            <person name="Pedroso I."/>
            <person name="Quatrini R."/>
            <person name="Dodson R.J."/>
            <person name="Tettelin H."/>
            <person name="Blake R.II."/>
            <person name="Eisen J.A."/>
            <person name="Holmes D.S."/>
        </authorList>
    </citation>
    <scope>NUCLEOTIDE SEQUENCE [LARGE SCALE GENOMIC DNA]</scope>
    <source>
        <strain evidence="2">ATCC 23270 / DSM 14882 / CIP 104768 / NCIMB 8455</strain>
    </source>
</reference>
<keyword evidence="2" id="KW-1185">Reference proteome</keyword>
<proteinExistence type="predicted"/>